<dbReference type="InterPro" id="IPR003018">
    <property type="entry name" value="GAF"/>
</dbReference>
<evidence type="ECO:0000313" key="8">
    <source>
        <dbReference type="EMBL" id="RJX49091.1"/>
    </source>
</evidence>
<dbReference type="InterPro" id="IPR000014">
    <property type="entry name" value="PAS"/>
</dbReference>
<dbReference type="InterPro" id="IPR050980">
    <property type="entry name" value="2C_sensor_his_kinase"/>
</dbReference>
<dbReference type="SUPFAM" id="SSF55874">
    <property type="entry name" value="ATPase domain of HSP90 chaperone/DNA topoisomerase II/histidine kinase"/>
    <property type="match status" value="1"/>
</dbReference>
<dbReference type="SUPFAM" id="SSF55781">
    <property type="entry name" value="GAF domain-like"/>
    <property type="match status" value="2"/>
</dbReference>
<evidence type="ECO:0000313" key="9">
    <source>
        <dbReference type="Proteomes" id="UP000281564"/>
    </source>
</evidence>
<evidence type="ECO:0000256" key="3">
    <source>
        <dbReference type="ARBA" id="ARBA00022679"/>
    </source>
</evidence>
<dbReference type="SMART" id="SM00387">
    <property type="entry name" value="HATPase_c"/>
    <property type="match status" value="1"/>
</dbReference>
<dbReference type="SUPFAM" id="SSF55785">
    <property type="entry name" value="PYP-like sensor domain (PAS domain)"/>
    <property type="match status" value="1"/>
</dbReference>
<evidence type="ECO:0000256" key="1">
    <source>
        <dbReference type="ARBA" id="ARBA00000085"/>
    </source>
</evidence>
<dbReference type="EC" id="2.7.13.3" evidence="2"/>
<accession>A0A3A6Q699</accession>
<evidence type="ECO:0000256" key="5">
    <source>
        <dbReference type="ARBA" id="ARBA00022777"/>
    </source>
</evidence>
<organism evidence="8 9">
    <name type="scientific">Halonotius pteroides</name>
    <dbReference type="NCBI Taxonomy" id="268735"/>
    <lineage>
        <taxon>Archaea</taxon>
        <taxon>Methanobacteriati</taxon>
        <taxon>Methanobacteriota</taxon>
        <taxon>Stenosarchaea group</taxon>
        <taxon>Halobacteria</taxon>
        <taxon>Halobacteriales</taxon>
        <taxon>Haloferacaceae</taxon>
        <taxon>Halonotius</taxon>
    </lineage>
</organism>
<keyword evidence="9" id="KW-1185">Reference proteome</keyword>
<keyword evidence="4" id="KW-0547">Nucleotide-binding</keyword>
<feature type="domain" description="Histidine kinase" evidence="7">
    <location>
        <begin position="595"/>
        <end position="800"/>
    </location>
</feature>
<dbReference type="Gene3D" id="3.30.450.40">
    <property type="match status" value="2"/>
</dbReference>
<keyword evidence="5" id="KW-0418">Kinase</keyword>
<dbReference type="Pfam" id="PF13185">
    <property type="entry name" value="GAF_2"/>
    <property type="match status" value="2"/>
</dbReference>
<sequence>MSNQHERIRVLYELALATGPAETLQETAEQAISAYLRRLNCSLGAVFTETADGYEAVAVLPSNSETDPLYTAGRDRLSSWATKSPTDRPSLPLIGEPKPDSHYYLFRLPEFGVLLLGQYGSRLSPAIVDAVDPLNGKLASACITKQVERDLREERNRFEAIFTTIQEPIVNISLDSDTPRIKRANDEFRETFGGYEMGAGMLAEPGRFEPTTPVGAESTETAERIDACLVRGEPVTEEVRRKTADGVGDFLLRAVPVADGEEFFVMYIDITAEKRRRRTLESLYDEAQEVLTSQDRQTACNRGVSTALSIIDADVAEICLYDRGADNLIPAASTSESPVFEADQVAIGNLLWVTYEGSSRRVDDLTTADGQLPHSGREIQSALLFPLGDHGVIAIGDSQQAAFDGMDFQFAQLLAALIEITLDRAQRQQSLESVQKLTQETLQTDTPREMIELVLERLPDALNLPITGFWQYNRARNRLEPLAMTDAAGELFEEPPTFDPGSSIAWEAFASGETKVISDVGNRADAYNKKSPIRSEVIAPIGEYGVLMAGSVRSHTVTEIDRSIATTLASTLETSLQLITNRQELDLLDQVLGRVLRHNIRNELNVMKGYARVLIEETDDEHTPFAEQILETCNSLEQTANNARDMQRVVQSRDSKKTVAIDNAIDDAVEQAREEGSTTAEIVVDREASGSVLAHPKLSTAILHLIQNGLEHGVEADSTAEQVRVTTYEEAGNTVIEVTDDGPGIPNDELSVLDRHGESALKHGSGVGLWLIDRIVEYSEATIDFEVNGGTTARIRLEQT</sequence>
<dbReference type="AlphaFoldDB" id="A0A3A6Q699"/>
<keyword evidence="3" id="KW-0808">Transferase</keyword>
<dbReference type="InterPro" id="IPR029016">
    <property type="entry name" value="GAF-like_dom_sf"/>
</dbReference>
<evidence type="ECO:0000259" key="7">
    <source>
        <dbReference type="PROSITE" id="PS50109"/>
    </source>
</evidence>
<dbReference type="InterPro" id="IPR003594">
    <property type="entry name" value="HATPase_dom"/>
</dbReference>
<evidence type="ECO:0000256" key="6">
    <source>
        <dbReference type="ARBA" id="ARBA00022840"/>
    </source>
</evidence>
<dbReference type="Pfam" id="PF02518">
    <property type="entry name" value="HATPase_c"/>
    <property type="match status" value="1"/>
</dbReference>
<dbReference type="PANTHER" id="PTHR44936">
    <property type="entry name" value="SENSOR PROTEIN CREC"/>
    <property type="match status" value="1"/>
</dbReference>
<gene>
    <name evidence="8" type="ORF">DP106_10205</name>
</gene>
<dbReference type="PROSITE" id="PS50109">
    <property type="entry name" value="HIS_KIN"/>
    <property type="match status" value="1"/>
</dbReference>
<proteinExistence type="predicted"/>
<comment type="caution">
    <text evidence="8">The sequence shown here is derived from an EMBL/GenBank/DDBJ whole genome shotgun (WGS) entry which is preliminary data.</text>
</comment>
<dbReference type="InterPro" id="IPR035965">
    <property type="entry name" value="PAS-like_dom_sf"/>
</dbReference>
<dbReference type="Pfam" id="PF13188">
    <property type="entry name" value="PAS_8"/>
    <property type="match status" value="1"/>
</dbReference>
<comment type="catalytic activity">
    <reaction evidence="1">
        <text>ATP + protein L-histidine = ADP + protein N-phospho-L-histidine.</text>
        <dbReference type="EC" id="2.7.13.3"/>
    </reaction>
</comment>
<dbReference type="SMART" id="SM00065">
    <property type="entry name" value="GAF"/>
    <property type="match status" value="2"/>
</dbReference>
<dbReference type="RefSeq" id="WP_120085105.1">
    <property type="nucleotide sequence ID" value="NZ_QMDW01000013.1"/>
</dbReference>
<evidence type="ECO:0000256" key="2">
    <source>
        <dbReference type="ARBA" id="ARBA00012438"/>
    </source>
</evidence>
<dbReference type="GO" id="GO:0005524">
    <property type="term" value="F:ATP binding"/>
    <property type="evidence" value="ECO:0007669"/>
    <property type="project" value="UniProtKB-KW"/>
</dbReference>
<dbReference type="EMBL" id="QMDW01000013">
    <property type="protein sequence ID" value="RJX49091.1"/>
    <property type="molecule type" value="Genomic_DNA"/>
</dbReference>
<dbReference type="CDD" id="cd00075">
    <property type="entry name" value="HATPase"/>
    <property type="match status" value="1"/>
</dbReference>
<dbReference type="InterPro" id="IPR005467">
    <property type="entry name" value="His_kinase_dom"/>
</dbReference>
<dbReference type="Proteomes" id="UP000281564">
    <property type="component" value="Unassembled WGS sequence"/>
</dbReference>
<dbReference type="GO" id="GO:0004673">
    <property type="term" value="F:protein histidine kinase activity"/>
    <property type="evidence" value="ECO:0007669"/>
    <property type="project" value="UniProtKB-EC"/>
</dbReference>
<evidence type="ECO:0000256" key="4">
    <source>
        <dbReference type="ARBA" id="ARBA00022741"/>
    </source>
</evidence>
<protein>
    <recommendedName>
        <fullName evidence="2">histidine kinase</fullName>
        <ecNumber evidence="2">2.7.13.3</ecNumber>
    </recommendedName>
</protein>
<reference evidence="8 9" key="1">
    <citation type="submission" date="2018-06" db="EMBL/GenBank/DDBJ databases">
        <title>Halonotius sp. F13-13 a new haloarchaeeon isolated from a solar saltern from Isla Cristina, Huelva, Spain.</title>
        <authorList>
            <person name="Duran-Viseras A."/>
            <person name="Sanchez-Porro C."/>
            <person name="Ventosa A."/>
        </authorList>
    </citation>
    <scope>NUCLEOTIDE SEQUENCE [LARGE SCALE GENOMIC DNA]</scope>
    <source>
        <strain evidence="8 9">CECT 7525</strain>
    </source>
</reference>
<dbReference type="Gene3D" id="3.30.450.20">
    <property type="entry name" value="PAS domain"/>
    <property type="match status" value="1"/>
</dbReference>
<dbReference type="InterPro" id="IPR036890">
    <property type="entry name" value="HATPase_C_sf"/>
</dbReference>
<name>A0A3A6Q699_9EURY</name>
<dbReference type="Gene3D" id="3.30.565.10">
    <property type="entry name" value="Histidine kinase-like ATPase, C-terminal domain"/>
    <property type="match status" value="1"/>
</dbReference>
<dbReference type="PANTHER" id="PTHR44936:SF10">
    <property type="entry name" value="SENSOR PROTEIN RSTB"/>
    <property type="match status" value="1"/>
</dbReference>
<keyword evidence="6" id="KW-0067">ATP-binding</keyword>
<dbReference type="OrthoDB" id="327291at2157"/>